<dbReference type="Pfam" id="PF00069">
    <property type="entry name" value="Pkinase"/>
    <property type="match status" value="1"/>
</dbReference>
<proteinExistence type="predicted"/>
<evidence type="ECO:0000313" key="2">
    <source>
        <dbReference type="EMBL" id="KAG9236361.1"/>
    </source>
</evidence>
<feature type="domain" description="Protein kinase" evidence="1">
    <location>
        <begin position="88"/>
        <end position="409"/>
    </location>
</feature>
<comment type="caution">
    <text evidence="2">The sequence shown here is derived from an EMBL/GenBank/DDBJ whole genome shotgun (WGS) entry which is preliminary data.</text>
</comment>
<evidence type="ECO:0000313" key="3">
    <source>
        <dbReference type="Proteomes" id="UP000824998"/>
    </source>
</evidence>
<dbReference type="GO" id="GO:0004674">
    <property type="term" value="F:protein serine/threonine kinase activity"/>
    <property type="evidence" value="ECO:0007669"/>
    <property type="project" value="TreeGrafter"/>
</dbReference>
<dbReference type="InterPro" id="IPR000719">
    <property type="entry name" value="Prot_kinase_dom"/>
</dbReference>
<dbReference type="CDD" id="cd00180">
    <property type="entry name" value="PKc"/>
    <property type="match status" value="1"/>
</dbReference>
<dbReference type="InterPro" id="IPR008271">
    <property type="entry name" value="Ser/Thr_kinase_AS"/>
</dbReference>
<dbReference type="OrthoDB" id="3533108at2759"/>
<name>A0A9P7YML2_9HELO</name>
<dbReference type="SUPFAM" id="SSF56112">
    <property type="entry name" value="Protein kinase-like (PK-like)"/>
    <property type="match status" value="1"/>
</dbReference>
<dbReference type="SMART" id="SM00220">
    <property type="entry name" value="S_TKc"/>
    <property type="match status" value="1"/>
</dbReference>
<keyword evidence="2" id="KW-0418">Kinase</keyword>
<dbReference type="Gene3D" id="1.10.510.10">
    <property type="entry name" value="Transferase(Phosphotransferase) domain 1"/>
    <property type="match status" value="1"/>
</dbReference>
<dbReference type="PROSITE" id="PS00108">
    <property type="entry name" value="PROTEIN_KINASE_ST"/>
    <property type="match status" value="1"/>
</dbReference>
<dbReference type="EMBL" id="MU251409">
    <property type="protein sequence ID" value="KAG9236361.1"/>
    <property type="molecule type" value="Genomic_DNA"/>
</dbReference>
<dbReference type="PROSITE" id="PS50011">
    <property type="entry name" value="PROTEIN_KINASE_DOM"/>
    <property type="match status" value="1"/>
</dbReference>
<accession>A0A9P7YML2</accession>
<dbReference type="PANTHER" id="PTHR24359:SF1">
    <property type="entry name" value="INHIBITOR OF NUCLEAR FACTOR KAPPA-B KINASE EPSILON SUBUNIT HOMOLOG 1-RELATED"/>
    <property type="match status" value="1"/>
</dbReference>
<reference evidence="2" key="1">
    <citation type="journal article" date="2021" name="IMA Fungus">
        <title>Genomic characterization of three marine fungi, including Emericellopsis atlantica sp. nov. with signatures of a generalist lifestyle and marine biomass degradation.</title>
        <authorList>
            <person name="Hagestad O.C."/>
            <person name="Hou L."/>
            <person name="Andersen J.H."/>
            <person name="Hansen E.H."/>
            <person name="Altermark B."/>
            <person name="Li C."/>
            <person name="Kuhnert E."/>
            <person name="Cox R.J."/>
            <person name="Crous P.W."/>
            <person name="Spatafora J.W."/>
            <person name="Lail K."/>
            <person name="Amirebrahimi M."/>
            <person name="Lipzen A."/>
            <person name="Pangilinan J."/>
            <person name="Andreopoulos W."/>
            <person name="Hayes R.D."/>
            <person name="Ng V."/>
            <person name="Grigoriev I.V."/>
            <person name="Jackson S.A."/>
            <person name="Sutton T.D.S."/>
            <person name="Dobson A.D.W."/>
            <person name="Rama T."/>
        </authorList>
    </citation>
    <scope>NUCLEOTIDE SEQUENCE</scope>
    <source>
        <strain evidence="2">TRa018bII</strain>
    </source>
</reference>
<gene>
    <name evidence="2" type="ORF">BJ875DRAFT_232717</name>
</gene>
<keyword evidence="3" id="KW-1185">Reference proteome</keyword>
<dbReference type="PANTHER" id="PTHR24359">
    <property type="entry name" value="SERINE/THREONINE-PROTEIN KINASE SBK1"/>
    <property type="match status" value="1"/>
</dbReference>
<keyword evidence="2" id="KW-0808">Transferase</keyword>
<dbReference type="InterPro" id="IPR011009">
    <property type="entry name" value="Kinase-like_dom_sf"/>
</dbReference>
<dbReference type="Proteomes" id="UP000824998">
    <property type="component" value="Unassembled WGS sequence"/>
</dbReference>
<evidence type="ECO:0000259" key="1">
    <source>
        <dbReference type="PROSITE" id="PS50011"/>
    </source>
</evidence>
<sequence>MGDRVPRALGNYDLEYTALAVSQHIQGARVDGHRDRSQSTLETEPSHELPSFLGILSLYFRYAHLEHGSPGPASFINGVIGLQDVEFGVKYPLLGAGQDFNVSESPFPPSYQGYKPIDGRPINTQKYCLKTPNFNSAENLNPTGNFRRQYYDRTLRELQVLLHPHLRTSENIINLFGVDFQEDYDDHTVAWPILFLEYADFGTLAAFQEDMYLGPELSRVLLLDVGRGIQSLHTSNIIHNDIKSENVLICQHHQRKYIARLSGFGLAVINPDPAKDAHKLPGGTFLWSAPEASQALTVPGLQQTDTYSFGLMAWRVFRCDPNPYRLIPPEQLGIQGPGLLRDIVNQAKAHPSFSELVRNTMVAQQDTPPYFNSIVGCTLASQPTSRSLREALSILEQGPGSSFSSHPENKSYWELDQPTSVLAEVSSIGLAVLQCLPFRESVVNILFRAITWNLCRSSTFFTNHHELTKSINLIFC</sequence>
<dbReference type="AlphaFoldDB" id="A0A9P7YML2"/>
<organism evidence="2 3">
    <name type="scientific">Amylocarpus encephaloides</name>
    <dbReference type="NCBI Taxonomy" id="45428"/>
    <lineage>
        <taxon>Eukaryota</taxon>
        <taxon>Fungi</taxon>
        <taxon>Dikarya</taxon>
        <taxon>Ascomycota</taxon>
        <taxon>Pezizomycotina</taxon>
        <taxon>Leotiomycetes</taxon>
        <taxon>Helotiales</taxon>
        <taxon>Helotiales incertae sedis</taxon>
        <taxon>Amylocarpus</taxon>
    </lineage>
</organism>
<protein>
    <submittedName>
        <fullName evidence="2">Kinase-like domain-containing protein</fullName>
    </submittedName>
</protein>
<dbReference type="GO" id="GO:0005524">
    <property type="term" value="F:ATP binding"/>
    <property type="evidence" value="ECO:0007669"/>
    <property type="project" value="InterPro"/>
</dbReference>